<dbReference type="GO" id="GO:0005886">
    <property type="term" value="C:plasma membrane"/>
    <property type="evidence" value="ECO:0007669"/>
    <property type="project" value="UniProtKB-SubCell"/>
</dbReference>
<feature type="domain" description="ABC transmembrane type-1" evidence="8">
    <location>
        <begin position="81"/>
        <end position="285"/>
    </location>
</feature>
<dbReference type="PROSITE" id="PS50928">
    <property type="entry name" value="ABC_TM1"/>
    <property type="match status" value="1"/>
</dbReference>
<feature type="transmembrane region" description="Helical" evidence="7">
    <location>
        <begin position="80"/>
        <end position="105"/>
    </location>
</feature>
<accession>A0A7Z2VQ93</accession>
<protein>
    <submittedName>
        <fullName evidence="9">Carbohydrate ABC transporter permease</fullName>
    </submittedName>
</protein>
<dbReference type="EMBL" id="CP051680">
    <property type="protein sequence ID" value="QJD87137.1"/>
    <property type="molecule type" value="Genomic_DNA"/>
</dbReference>
<dbReference type="PANTHER" id="PTHR43744:SF9">
    <property type="entry name" value="POLYGALACTURONAN_RHAMNOGALACTURONAN TRANSPORT SYSTEM PERMEASE PROTEIN YTCP"/>
    <property type="match status" value="1"/>
</dbReference>
<keyword evidence="4 7" id="KW-0812">Transmembrane</keyword>
<dbReference type="Gene3D" id="1.10.3720.10">
    <property type="entry name" value="MetI-like"/>
    <property type="match status" value="1"/>
</dbReference>
<dbReference type="InterPro" id="IPR035906">
    <property type="entry name" value="MetI-like_sf"/>
</dbReference>
<feature type="transmembrane region" description="Helical" evidence="7">
    <location>
        <begin position="117"/>
        <end position="136"/>
    </location>
</feature>
<dbReference type="RefSeq" id="WP_169283383.1">
    <property type="nucleotide sequence ID" value="NZ_CP051680.1"/>
</dbReference>
<dbReference type="CDD" id="cd06261">
    <property type="entry name" value="TM_PBP2"/>
    <property type="match status" value="1"/>
</dbReference>
<evidence type="ECO:0000259" key="8">
    <source>
        <dbReference type="PROSITE" id="PS50928"/>
    </source>
</evidence>
<evidence type="ECO:0000256" key="2">
    <source>
        <dbReference type="ARBA" id="ARBA00022448"/>
    </source>
</evidence>
<evidence type="ECO:0000313" key="9">
    <source>
        <dbReference type="EMBL" id="QJD87137.1"/>
    </source>
</evidence>
<sequence length="300" mass="33808">MNAIKSNKIVRLDKKLLDIIGYIFIGLLVLFCVLPLILVVSGSLTSEQSILNDGFGLWPREFSVSAYEFAFQSPKVLFNAYFLTLSLTIVGSLVGLFVSALAAYVLQRQDFAWRYGLSFYFYFTTLFGGGLVPWYILMVNYLQIKDTYWALLLPPMLSVFYILILRTFMRSIPDAITESAKIDGAGDFTIFIRLILPLAKPGLATIGLFSALNYWNDWFNSLLFVSNENLYTLQYLLYRTLGNIEGVRRIMEITGVQVMDLPGENLKMALAIIATGPIVILYPLVQRFFVQGLTIGTVKG</sequence>
<evidence type="ECO:0000256" key="7">
    <source>
        <dbReference type="RuleBase" id="RU363032"/>
    </source>
</evidence>
<comment type="subcellular location">
    <subcellularLocation>
        <location evidence="1 7">Cell membrane</location>
        <topology evidence="1 7">Multi-pass membrane protein</topology>
    </subcellularLocation>
</comment>
<keyword evidence="10" id="KW-1185">Reference proteome</keyword>
<evidence type="ECO:0000313" key="10">
    <source>
        <dbReference type="Proteomes" id="UP000502248"/>
    </source>
</evidence>
<dbReference type="AlphaFoldDB" id="A0A7Z2VQ93"/>
<evidence type="ECO:0000256" key="6">
    <source>
        <dbReference type="ARBA" id="ARBA00023136"/>
    </source>
</evidence>
<evidence type="ECO:0000256" key="4">
    <source>
        <dbReference type="ARBA" id="ARBA00022692"/>
    </source>
</evidence>
<dbReference type="InterPro" id="IPR000515">
    <property type="entry name" value="MetI-like"/>
</dbReference>
<organism evidence="9 10">
    <name type="scientific">Cohnella herbarum</name>
    <dbReference type="NCBI Taxonomy" id="2728023"/>
    <lineage>
        <taxon>Bacteria</taxon>
        <taxon>Bacillati</taxon>
        <taxon>Bacillota</taxon>
        <taxon>Bacilli</taxon>
        <taxon>Bacillales</taxon>
        <taxon>Paenibacillaceae</taxon>
        <taxon>Cohnella</taxon>
    </lineage>
</organism>
<dbReference type="KEGG" id="cheb:HH215_30815"/>
<proteinExistence type="inferred from homology"/>
<feature type="transmembrane region" description="Helical" evidence="7">
    <location>
        <begin position="148"/>
        <end position="169"/>
    </location>
</feature>
<feature type="transmembrane region" description="Helical" evidence="7">
    <location>
        <begin position="20"/>
        <end position="44"/>
    </location>
</feature>
<keyword evidence="3" id="KW-1003">Cell membrane</keyword>
<evidence type="ECO:0000256" key="3">
    <source>
        <dbReference type="ARBA" id="ARBA00022475"/>
    </source>
</evidence>
<dbReference type="Pfam" id="PF00528">
    <property type="entry name" value="BPD_transp_1"/>
    <property type="match status" value="1"/>
</dbReference>
<feature type="transmembrane region" description="Helical" evidence="7">
    <location>
        <begin position="190"/>
        <end position="215"/>
    </location>
</feature>
<keyword evidence="5 7" id="KW-1133">Transmembrane helix</keyword>
<comment type="similarity">
    <text evidence="7">Belongs to the binding-protein-dependent transport system permease family.</text>
</comment>
<dbReference type="Proteomes" id="UP000502248">
    <property type="component" value="Chromosome"/>
</dbReference>
<keyword evidence="6 7" id="KW-0472">Membrane</keyword>
<reference evidence="9 10" key="1">
    <citation type="submission" date="2020-04" db="EMBL/GenBank/DDBJ databases">
        <title>Genome sequencing of novel species.</title>
        <authorList>
            <person name="Heo J."/>
            <person name="Kim S.-J."/>
            <person name="Kim J.-S."/>
            <person name="Hong S.-B."/>
            <person name="Kwon S.-W."/>
        </authorList>
    </citation>
    <scope>NUCLEOTIDE SEQUENCE [LARGE SCALE GENOMIC DNA]</scope>
    <source>
        <strain evidence="9 10">MFER-1</strain>
    </source>
</reference>
<name>A0A7Z2VQ93_9BACL</name>
<keyword evidence="2 7" id="KW-0813">Transport</keyword>
<dbReference type="SUPFAM" id="SSF161098">
    <property type="entry name" value="MetI-like"/>
    <property type="match status" value="1"/>
</dbReference>
<evidence type="ECO:0000256" key="5">
    <source>
        <dbReference type="ARBA" id="ARBA00022989"/>
    </source>
</evidence>
<feature type="transmembrane region" description="Helical" evidence="7">
    <location>
        <begin position="268"/>
        <end position="285"/>
    </location>
</feature>
<dbReference type="GO" id="GO:0055085">
    <property type="term" value="P:transmembrane transport"/>
    <property type="evidence" value="ECO:0007669"/>
    <property type="project" value="InterPro"/>
</dbReference>
<evidence type="ECO:0000256" key="1">
    <source>
        <dbReference type="ARBA" id="ARBA00004651"/>
    </source>
</evidence>
<dbReference type="PANTHER" id="PTHR43744">
    <property type="entry name" value="ABC TRANSPORTER PERMEASE PROTEIN MG189-RELATED-RELATED"/>
    <property type="match status" value="1"/>
</dbReference>
<gene>
    <name evidence="9" type="ORF">HH215_30815</name>
</gene>